<dbReference type="SUPFAM" id="SSF140111">
    <property type="entry name" value="Endosomal sorting complex assembly domain"/>
    <property type="match status" value="1"/>
</dbReference>
<evidence type="ECO:0000256" key="7">
    <source>
        <dbReference type="SAM" id="MobiDB-lite"/>
    </source>
</evidence>
<keyword evidence="10" id="KW-1185">Reference proteome</keyword>
<keyword evidence="5 6" id="KW-0653">Protein transport</keyword>
<dbReference type="GO" id="GO:0015031">
    <property type="term" value="P:protein transport"/>
    <property type="evidence" value="ECO:0007669"/>
    <property type="project" value="UniProtKB-UniRule"/>
</dbReference>
<dbReference type="PANTHER" id="PTHR13678">
    <property type="entry name" value="VACUOLAR PROTEIN SORTING-ASSOCIATED PROTEIN 37"/>
    <property type="match status" value="1"/>
</dbReference>
<evidence type="ECO:0000259" key="8">
    <source>
        <dbReference type="PROSITE" id="PS51314"/>
    </source>
</evidence>
<dbReference type="PROSITE" id="PS51314">
    <property type="entry name" value="VPS37_C"/>
    <property type="match status" value="1"/>
</dbReference>
<evidence type="ECO:0000256" key="2">
    <source>
        <dbReference type="ARBA" id="ARBA00007617"/>
    </source>
</evidence>
<dbReference type="CDD" id="cd11685">
    <property type="entry name" value="UEV_TSG101-like"/>
    <property type="match status" value="1"/>
</dbReference>
<comment type="subcellular location">
    <subcellularLocation>
        <location evidence="1">Endosome</location>
    </subcellularLocation>
</comment>
<proteinExistence type="inferred from homology"/>
<name>A0ABD3MSF5_9STRA</name>
<feature type="region of interest" description="Disordered" evidence="7">
    <location>
        <begin position="156"/>
        <end position="205"/>
    </location>
</feature>
<comment type="similarity">
    <text evidence="2">Belongs to the VPS37 family.</text>
</comment>
<accession>A0ABD3MSF5</accession>
<dbReference type="Proteomes" id="UP001530293">
    <property type="component" value="Unassembled WGS sequence"/>
</dbReference>
<feature type="compositionally biased region" description="Low complexity" evidence="7">
    <location>
        <begin position="169"/>
        <end position="191"/>
    </location>
</feature>
<dbReference type="InterPro" id="IPR029012">
    <property type="entry name" value="Helix_hairpin_bin_sf"/>
</dbReference>
<dbReference type="GO" id="GO:0000813">
    <property type="term" value="C:ESCRT I complex"/>
    <property type="evidence" value="ECO:0007669"/>
    <property type="project" value="UniProtKB-ARBA"/>
</dbReference>
<evidence type="ECO:0000313" key="10">
    <source>
        <dbReference type="Proteomes" id="UP001530293"/>
    </source>
</evidence>
<dbReference type="PANTHER" id="PTHR13678:SF2">
    <property type="entry name" value="VACUOLAR PROTEIN SORTING-ASSOCIATED PROTEIN 37A"/>
    <property type="match status" value="1"/>
</dbReference>
<dbReference type="AlphaFoldDB" id="A0ABD3MSF5"/>
<dbReference type="InterPro" id="IPR037202">
    <property type="entry name" value="ESCRT_assembly_dom"/>
</dbReference>
<keyword evidence="3 6" id="KW-0813">Transport</keyword>
<dbReference type="InterPro" id="IPR009851">
    <property type="entry name" value="Mod_r"/>
</dbReference>
<evidence type="ECO:0000256" key="1">
    <source>
        <dbReference type="ARBA" id="ARBA00004177"/>
    </source>
</evidence>
<feature type="region of interest" description="Disordered" evidence="7">
    <location>
        <begin position="1"/>
        <end position="21"/>
    </location>
</feature>
<dbReference type="Pfam" id="PF07200">
    <property type="entry name" value="Mod_r"/>
    <property type="match status" value="1"/>
</dbReference>
<dbReference type="EMBL" id="JALLBG020000123">
    <property type="protein sequence ID" value="KAL3763425.1"/>
    <property type="molecule type" value="Genomic_DNA"/>
</dbReference>
<gene>
    <name evidence="9" type="ORF">ACHAWU_001998</name>
</gene>
<evidence type="ECO:0000256" key="5">
    <source>
        <dbReference type="ARBA" id="ARBA00022927"/>
    </source>
</evidence>
<evidence type="ECO:0000256" key="3">
    <source>
        <dbReference type="ARBA" id="ARBA00022448"/>
    </source>
</evidence>
<organism evidence="9 10">
    <name type="scientific">Discostella pseudostelligera</name>
    <dbReference type="NCBI Taxonomy" id="259834"/>
    <lineage>
        <taxon>Eukaryota</taxon>
        <taxon>Sar</taxon>
        <taxon>Stramenopiles</taxon>
        <taxon>Ochrophyta</taxon>
        <taxon>Bacillariophyta</taxon>
        <taxon>Coscinodiscophyceae</taxon>
        <taxon>Thalassiosirophycidae</taxon>
        <taxon>Stephanodiscales</taxon>
        <taxon>Stephanodiscaceae</taxon>
        <taxon>Discostella</taxon>
    </lineage>
</organism>
<sequence>MFWYNTPAPAPSKPAAAAPSSSQSSSIIISRNIHLSSYLNHSVLKPSTRKVSHDDTIYETVFQTTNGYALILRVTLPHNVFRTPTMALHGVQAQHNWIDAQMKVVGYSPISSDKQWKHSKMKLGDAVYAVIQHFQLNPPTIIEITDFKLKQFQKNLADRTSAPTPPAPSTSTTTASSTTTTGPTDSTSHPPIHQKEKKPKPKPNFHVSDEEIEALIPSIPPSFPTIESMSSPSEIRRLMRNQSQLDSFIEQTNEVQTLREIKLGIERSNIDMAKSNLQHETQLEEMQSEILALEIDITSQLEHYNALHARRVSMTEPPSVPTVISELNVAKKEAYRLSESLAERWIESGGGSSSTGSGGGSADDVGEFVKQFMEMRTLYHCRAAKIERLENSTATSQQKDSIFPTLL</sequence>
<reference evidence="9 10" key="1">
    <citation type="submission" date="2024-10" db="EMBL/GenBank/DDBJ databases">
        <title>Updated reference genomes for cyclostephanoid diatoms.</title>
        <authorList>
            <person name="Roberts W.R."/>
            <person name="Alverson A.J."/>
        </authorList>
    </citation>
    <scope>NUCLEOTIDE SEQUENCE [LARGE SCALE GENOMIC DNA]</scope>
    <source>
        <strain evidence="9 10">AJA232-27</strain>
    </source>
</reference>
<feature type="domain" description="VPS37 C-terminal" evidence="8">
    <location>
        <begin position="301"/>
        <end position="405"/>
    </location>
</feature>
<evidence type="ECO:0000313" key="9">
    <source>
        <dbReference type="EMBL" id="KAL3763425.1"/>
    </source>
</evidence>
<evidence type="ECO:0000256" key="6">
    <source>
        <dbReference type="PROSITE-ProRule" id="PRU00646"/>
    </source>
</evidence>
<comment type="caution">
    <text evidence="9">The sequence shown here is derived from an EMBL/GenBank/DDBJ whole genome shotgun (WGS) entry which is preliminary data.</text>
</comment>
<dbReference type="Gene3D" id="1.10.287.660">
    <property type="entry name" value="Helix hairpin bin"/>
    <property type="match status" value="1"/>
</dbReference>
<evidence type="ECO:0000256" key="4">
    <source>
        <dbReference type="ARBA" id="ARBA00022753"/>
    </source>
</evidence>
<protein>
    <recommendedName>
        <fullName evidence="8">VPS37 C-terminal domain-containing protein</fullName>
    </recommendedName>
</protein>
<keyword evidence="4" id="KW-0967">Endosome</keyword>